<accession>A0ABQ0MD86</accession>
<dbReference type="InterPro" id="IPR002053">
    <property type="entry name" value="Glyco_hydro_25"/>
</dbReference>
<proteinExistence type="inferred from homology"/>
<evidence type="ECO:0000313" key="4">
    <source>
        <dbReference type="EMBL" id="GAT61304.1"/>
    </source>
</evidence>
<reference evidence="4" key="1">
    <citation type="submission" date="2014-09" db="EMBL/GenBank/DDBJ databases">
        <title>Genome sequence of the luminous mushroom Mycena chlorophos for searching fungal bioluminescence genes.</title>
        <authorList>
            <person name="Tanaka Y."/>
            <person name="Kasuga D."/>
            <person name="Oba Y."/>
            <person name="Hase S."/>
            <person name="Sato K."/>
            <person name="Oba Y."/>
            <person name="Sakakibara Y."/>
        </authorList>
    </citation>
    <scope>NUCLEOTIDE SEQUENCE</scope>
</reference>
<dbReference type="PANTHER" id="PTHR34135:SF2">
    <property type="entry name" value="LYSOZYME"/>
    <property type="match status" value="1"/>
</dbReference>
<dbReference type="PANTHER" id="PTHR34135">
    <property type="entry name" value="LYSOZYME"/>
    <property type="match status" value="1"/>
</dbReference>
<keyword evidence="3" id="KW-0326">Glycosidase</keyword>
<dbReference type="PROSITE" id="PS51904">
    <property type="entry name" value="GLYCOSYL_HYDROL_F25_2"/>
    <property type="match status" value="1"/>
</dbReference>
<evidence type="ECO:0000256" key="2">
    <source>
        <dbReference type="ARBA" id="ARBA00022801"/>
    </source>
</evidence>
<dbReference type="CDD" id="cd06412">
    <property type="entry name" value="GH25_CH-type"/>
    <property type="match status" value="1"/>
</dbReference>
<keyword evidence="5" id="KW-1185">Reference proteome</keyword>
<evidence type="ECO:0000256" key="3">
    <source>
        <dbReference type="ARBA" id="ARBA00023295"/>
    </source>
</evidence>
<name>A0ABQ0MD86_MYCCL</name>
<dbReference type="GO" id="GO:0016787">
    <property type="term" value="F:hydrolase activity"/>
    <property type="evidence" value="ECO:0007669"/>
    <property type="project" value="UniProtKB-KW"/>
</dbReference>
<keyword evidence="2 4" id="KW-0378">Hydrolase</keyword>
<evidence type="ECO:0000313" key="5">
    <source>
        <dbReference type="Proteomes" id="UP000815677"/>
    </source>
</evidence>
<protein>
    <submittedName>
        <fullName evidence="4">Secreted hydrolase</fullName>
    </submittedName>
</protein>
<evidence type="ECO:0000256" key="1">
    <source>
        <dbReference type="ARBA" id="ARBA00010646"/>
    </source>
</evidence>
<dbReference type="Pfam" id="PF01183">
    <property type="entry name" value="Glyco_hydro_25"/>
    <property type="match status" value="1"/>
</dbReference>
<comment type="similarity">
    <text evidence="1">Belongs to the glycosyl hydrolase 25 family.</text>
</comment>
<dbReference type="InterPro" id="IPR018077">
    <property type="entry name" value="Glyco_hydro_fam25_subgr"/>
</dbReference>
<dbReference type="Proteomes" id="UP000815677">
    <property type="component" value="Unassembled WGS sequence"/>
</dbReference>
<gene>
    <name evidence="4" type="ORF">MCHLO_17337</name>
</gene>
<sequence length="264" mass="28128">MVAIFVPSLPNGRQMDTGTPARHRHAAMKASPLLVFLSVTACCNAAILSGPGIAKRADPQGIDVSDYQTDIDWTTVKNNGVTFAYIKATEGTSFISDEFSSQYTGATNAGLIRGGYHFAHPDESSGATQASFFLAHGGGWSGDGITLPGALDIEYNPDGDECYDLTAAEMVSWIKDFSTTYHSATTRYPVIYTTTDWWTSCTGNSAAFAANSPLWIARYSSSIGTLPAGWEYTTFWQYADSGSNPGDQDMFNGNAAGLKAIASG</sequence>
<dbReference type="EMBL" id="DF850019">
    <property type="protein sequence ID" value="GAT61304.1"/>
    <property type="molecule type" value="Genomic_DNA"/>
</dbReference>
<dbReference type="SUPFAM" id="SSF51445">
    <property type="entry name" value="(Trans)glycosidases"/>
    <property type="match status" value="1"/>
</dbReference>
<organism evidence="4 5">
    <name type="scientific">Mycena chlorophos</name>
    <name type="common">Agaric fungus</name>
    <name type="synonym">Agaricus chlorophos</name>
    <dbReference type="NCBI Taxonomy" id="658473"/>
    <lineage>
        <taxon>Eukaryota</taxon>
        <taxon>Fungi</taxon>
        <taxon>Dikarya</taxon>
        <taxon>Basidiomycota</taxon>
        <taxon>Agaricomycotina</taxon>
        <taxon>Agaricomycetes</taxon>
        <taxon>Agaricomycetidae</taxon>
        <taxon>Agaricales</taxon>
        <taxon>Marasmiineae</taxon>
        <taxon>Mycenaceae</taxon>
        <taxon>Mycena</taxon>
    </lineage>
</organism>
<dbReference type="SMART" id="SM00641">
    <property type="entry name" value="Glyco_25"/>
    <property type="match status" value="1"/>
</dbReference>
<dbReference type="InterPro" id="IPR017853">
    <property type="entry name" value="GH"/>
</dbReference>
<dbReference type="Gene3D" id="3.20.20.80">
    <property type="entry name" value="Glycosidases"/>
    <property type="match status" value="1"/>
</dbReference>